<accession>A0ABP8NBB0</accession>
<name>A0ABP8NBB0_9BACT</name>
<comment type="caution">
    <text evidence="3">The sequence shown here is derived from an EMBL/GenBank/DDBJ whole genome shotgun (WGS) entry which is preliminary data.</text>
</comment>
<dbReference type="Pfam" id="PF26341">
    <property type="entry name" value="AAA_SelU"/>
    <property type="match status" value="1"/>
</dbReference>
<dbReference type="InterPro" id="IPR036873">
    <property type="entry name" value="Rhodanese-like_dom_sf"/>
</dbReference>
<proteinExistence type="predicted"/>
<sequence>MRTIGIEEFLELAKVHPVIDVRSPGEYGHAHIPGAHNIALFSDEERKVVGTTYKQQSREMAIKIGLDHYGPKMRQIVETVEELTVTDKNARKTVLVHCWRGGMRSRAIAWLLDLYGFSVYLLQGGYKAYRNWTLAQFGKSYTLHVLGGYTGSGKTHVLHQLGKKGHTVVDLEGIARHRGSAFGGLDRLVQPSQEMFENLLALRLHHITAAIPGAPIWIEDESRRIGHINLPEKFWNRMRASTVIFLDIPFEERLVFTVKEYGAYPKEDLVNSIIRIQKRLGGLNTKTAINHLLENDIKECFRVLLRYYDKYYAGGLHDRQDIETRLHTIACTTVDAVANAVHLAAQLQDNG</sequence>
<dbReference type="SUPFAM" id="SSF52540">
    <property type="entry name" value="P-loop containing nucleoside triphosphate hydrolases"/>
    <property type="match status" value="1"/>
</dbReference>
<dbReference type="InterPro" id="IPR017582">
    <property type="entry name" value="SelU"/>
</dbReference>
<reference evidence="4" key="1">
    <citation type="journal article" date="2019" name="Int. J. Syst. Evol. Microbiol.">
        <title>The Global Catalogue of Microorganisms (GCM) 10K type strain sequencing project: providing services to taxonomists for standard genome sequencing and annotation.</title>
        <authorList>
            <consortium name="The Broad Institute Genomics Platform"/>
            <consortium name="The Broad Institute Genome Sequencing Center for Infectious Disease"/>
            <person name="Wu L."/>
            <person name="Ma J."/>
        </authorList>
    </citation>
    <scope>NUCLEOTIDE SEQUENCE [LARGE SCALE GENOMIC DNA]</scope>
    <source>
        <strain evidence="4">JCM 32105</strain>
    </source>
</reference>
<dbReference type="EMBL" id="BAABFA010000010">
    <property type="protein sequence ID" value="GAA4464469.1"/>
    <property type="molecule type" value="Genomic_DNA"/>
</dbReference>
<protein>
    <submittedName>
        <fullName evidence="3">tRNA 2-selenouridine(34) synthase MnmH</fullName>
    </submittedName>
</protein>
<evidence type="ECO:0000313" key="3">
    <source>
        <dbReference type="EMBL" id="GAA4464469.1"/>
    </source>
</evidence>
<dbReference type="PROSITE" id="PS50206">
    <property type="entry name" value="RHODANESE_3"/>
    <property type="match status" value="1"/>
</dbReference>
<dbReference type="InterPro" id="IPR001763">
    <property type="entry name" value="Rhodanese-like_dom"/>
</dbReference>
<organism evidence="3 4">
    <name type="scientific">Nemorincola caseinilytica</name>
    <dbReference type="NCBI Taxonomy" id="2054315"/>
    <lineage>
        <taxon>Bacteria</taxon>
        <taxon>Pseudomonadati</taxon>
        <taxon>Bacteroidota</taxon>
        <taxon>Chitinophagia</taxon>
        <taxon>Chitinophagales</taxon>
        <taxon>Chitinophagaceae</taxon>
        <taxon>Nemorincola</taxon>
    </lineage>
</organism>
<keyword evidence="1" id="KW-0711">Selenium</keyword>
<evidence type="ECO:0000259" key="2">
    <source>
        <dbReference type="PROSITE" id="PS50206"/>
    </source>
</evidence>
<evidence type="ECO:0000256" key="1">
    <source>
        <dbReference type="ARBA" id="ARBA00023266"/>
    </source>
</evidence>
<dbReference type="InterPro" id="IPR058840">
    <property type="entry name" value="AAA_SelU"/>
</dbReference>
<dbReference type="Gene3D" id="3.40.250.10">
    <property type="entry name" value="Rhodanese-like domain"/>
    <property type="match status" value="1"/>
</dbReference>
<gene>
    <name evidence="3" type="primary">mnmH</name>
    <name evidence="3" type="ORF">GCM10023093_14870</name>
</gene>
<keyword evidence="4" id="KW-1185">Reference proteome</keyword>
<dbReference type="NCBIfam" id="TIGR03167">
    <property type="entry name" value="tRNA_sel_U_synt"/>
    <property type="match status" value="1"/>
</dbReference>
<dbReference type="RefSeq" id="WP_345080918.1">
    <property type="nucleotide sequence ID" value="NZ_BAABFA010000010.1"/>
</dbReference>
<dbReference type="SMART" id="SM00450">
    <property type="entry name" value="RHOD"/>
    <property type="match status" value="1"/>
</dbReference>
<feature type="domain" description="Rhodanese" evidence="2">
    <location>
        <begin position="12"/>
        <end position="138"/>
    </location>
</feature>
<dbReference type="PANTHER" id="PTHR30401">
    <property type="entry name" value="TRNA 2-SELENOURIDINE SYNTHASE"/>
    <property type="match status" value="1"/>
</dbReference>
<dbReference type="PANTHER" id="PTHR30401:SF0">
    <property type="entry name" value="TRNA 2-SELENOURIDINE SYNTHASE"/>
    <property type="match status" value="1"/>
</dbReference>
<evidence type="ECO:0000313" key="4">
    <source>
        <dbReference type="Proteomes" id="UP001500067"/>
    </source>
</evidence>
<dbReference type="NCBIfam" id="NF008750">
    <property type="entry name" value="PRK11784.1-2"/>
    <property type="match status" value="1"/>
</dbReference>
<dbReference type="InterPro" id="IPR027417">
    <property type="entry name" value="P-loop_NTPase"/>
</dbReference>
<dbReference type="SUPFAM" id="SSF52821">
    <property type="entry name" value="Rhodanese/Cell cycle control phosphatase"/>
    <property type="match status" value="1"/>
</dbReference>
<dbReference type="Pfam" id="PF00581">
    <property type="entry name" value="Rhodanese"/>
    <property type="match status" value="1"/>
</dbReference>
<dbReference type="Proteomes" id="UP001500067">
    <property type="component" value="Unassembled WGS sequence"/>
</dbReference>